<dbReference type="GO" id="GO:0019976">
    <property type="term" value="F:interleukin-2 binding"/>
    <property type="evidence" value="ECO:0007669"/>
    <property type="project" value="InterPro"/>
</dbReference>
<feature type="region of interest" description="Disordered" evidence="15">
    <location>
        <begin position="77"/>
        <end position="102"/>
    </location>
</feature>
<keyword evidence="12" id="KW-0325">Glycoprotein</keyword>
<dbReference type="SMART" id="SM00032">
    <property type="entry name" value="CCP"/>
    <property type="match status" value="2"/>
</dbReference>
<dbReference type="InterPro" id="IPR015486">
    <property type="entry name" value="IL-2_rcpt_alpha"/>
</dbReference>
<reference evidence="17" key="1">
    <citation type="submission" date="2019-10" db="EMBL/GenBank/DDBJ databases">
        <title>Bird 10,000 Genomes (B10K) Project - Family phase.</title>
        <authorList>
            <person name="Zhang G."/>
        </authorList>
    </citation>
    <scope>NUCLEOTIDE SEQUENCE</scope>
    <source>
        <strain evidence="17">B10K-DU-002-56</strain>
        <tissue evidence="17">Muscle</tissue>
    </source>
</reference>
<dbReference type="GO" id="GO:0006954">
    <property type="term" value="P:inflammatory response"/>
    <property type="evidence" value="ECO:0007669"/>
    <property type="project" value="TreeGrafter"/>
</dbReference>
<evidence type="ECO:0000256" key="3">
    <source>
        <dbReference type="ARBA" id="ARBA00013445"/>
    </source>
</evidence>
<dbReference type="PANTHER" id="PTHR10573:SF0">
    <property type="entry name" value="INTERLEUKIN-2 RECEPTOR SUBUNIT ALPHA"/>
    <property type="match status" value="1"/>
</dbReference>
<comment type="caution">
    <text evidence="17">The sequence shown here is derived from an EMBL/GenBank/DDBJ whole genome shotgun (WGS) entry which is preliminary data.</text>
</comment>
<keyword evidence="8" id="KW-1133">Transmembrane helix</keyword>
<dbReference type="EMBL" id="WEIT01012690">
    <property type="protein sequence ID" value="NWI75665.1"/>
    <property type="molecule type" value="Genomic_DNA"/>
</dbReference>
<dbReference type="Proteomes" id="UP000604080">
    <property type="component" value="Unassembled WGS sequence"/>
</dbReference>
<comment type="function">
    <text evidence="1">Receptor for interleukin-2. The receptor is involved in the regulation of immune tolerance by controlling regulatory T cells (TREGs) activity. TREGs suppress the activation and expansion of autoreactive T-cells.</text>
</comment>
<dbReference type="SUPFAM" id="SSF57535">
    <property type="entry name" value="Complement control module/SCR domain"/>
    <property type="match status" value="2"/>
</dbReference>
<protein>
    <recommendedName>
        <fullName evidence="3">Interleukin-2 receptor subunit alpha</fullName>
    </recommendedName>
</protein>
<evidence type="ECO:0000259" key="16">
    <source>
        <dbReference type="PROSITE" id="PS50923"/>
    </source>
</evidence>
<proteinExistence type="predicted"/>
<evidence type="ECO:0000256" key="9">
    <source>
        <dbReference type="ARBA" id="ARBA00023136"/>
    </source>
</evidence>
<comment type="caution">
    <text evidence="14">Lacks conserved residue(s) required for the propagation of feature annotation.</text>
</comment>
<keyword evidence="6" id="KW-0677">Repeat</keyword>
<feature type="disulfide bond" evidence="14">
    <location>
        <begin position="106"/>
        <end position="149"/>
    </location>
</feature>
<evidence type="ECO:0000256" key="1">
    <source>
        <dbReference type="ARBA" id="ARBA00002381"/>
    </source>
</evidence>
<dbReference type="Pfam" id="PF00084">
    <property type="entry name" value="Sushi"/>
    <property type="match status" value="2"/>
</dbReference>
<evidence type="ECO:0000256" key="7">
    <source>
        <dbReference type="ARBA" id="ARBA00022859"/>
    </source>
</evidence>
<keyword evidence="5" id="KW-0732">Signal</keyword>
<keyword evidence="18" id="KW-1185">Reference proteome</keyword>
<evidence type="ECO:0000256" key="6">
    <source>
        <dbReference type="ARBA" id="ARBA00022737"/>
    </source>
</evidence>
<keyword evidence="7" id="KW-0391">Immunity</keyword>
<evidence type="ECO:0000313" key="18">
    <source>
        <dbReference type="Proteomes" id="UP000604080"/>
    </source>
</evidence>
<keyword evidence="11" id="KW-0675">Receptor</keyword>
<organism evidence="17 18">
    <name type="scientific">Dryoscopus gambensis</name>
    <dbReference type="NCBI Taxonomy" id="85069"/>
    <lineage>
        <taxon>Eukaryota</taxon>
        <taxon>Metazoa</taxon>
        <taxon>Chordata</taxon>
        <taxon>Craniata</taxon>
        <taxon>Vertebrata</taxon>
        <taxon>Euteleostomi</taxon>
        <taxon>Archelosauria</taxon>
        <taxon>Archosauria</taxon>
        <taxon>Dinosauria</taxon>
        <taxon>Saurischia</taxon>
        <taxon>Theropoda</taxon>
        <taxon>Coelurosauria</taxon>
        <taxon>Aves</taxon>
        <taxon>Neognathae</taxon>
        <taxon>Neoaves</taxon>
        <taxon>Telluraves</taxon>
        <taxon>Australaves</taxon>
        <taxon>Passeriformes</taxon>
        <taxon>Corvoidea</taxon>
        <taxon>Malaconotidae</taxon>
        <taxon>Dryoscopus</taxon>
    </lineage>
</organism>
<dbReference type="Gene3D" id="2.10.70.10">
    <property type="entry name" value="Complement Module, domain 1"/>
    <property type="match status" value="2"/>
</dbReference>
<dbReference type="InterPro" id="IPR035976">
    <property type="entry name" value="Sushi/SCR/CCP_sf"/>
</dbReference>
<accession>A0A851DZX6</accession>
<dbReference type="InterPro" id="IPR000436">
    <property type="entry name" value="Sushi_SCR_CCP_dom"/>
</dbReference>
<keyword evidence="14" id="KW-0768">Sushi</keyword>
<dbReference type="PROSITE" id="PS50923">
    <property type="entry name" value="SUSHI"/>
    <property type="match status" value="2"/>
</dbReference>
<evidence type="ECO:0000256" key="2">
    <source>
        <dbReference type="ARBA" id="ARBA00004479"/>
    </source>
</evidence>
<evidence type="ECO:0000313" key="17">
    <source>
        <dbReference type="EMBL" id="NWI75665.1"/>
    </source>
</evidence>
<keyword evidence="9" id="KW-0472">Membrane</keyword>
<feature type="domain" description="Sushi" evidence="16">
    <location>
        <begin position="1"/>
        <end position="63"/>
    </location>
</feature>
<dbReference type="GO" id="GO:0004911">
    <property type="term" value="F:interleukin-2 receptor activity"/>
    <property type="evidence" value="ECO:0007669"/>
    <property type="project" value="InterPro"/>
</dbReference>
<feature type="domain" description="Sushi" evidence="16">
    <location>
        <begin position="104"/>
        <end position="167"/>
    </location>
</feature>
<dbReference type="AlphaFoldDB" id="A0A851DZX6"/>
<keyword evidence="10 14" id="KW-1015">Disulfide bond</keyword>
<name>A0A851DZX6_9CORV</name>
<sequence length="169" mass="19248">GTCPNLPTLEFADVTADMYPLQTRLLYMCDPGYDRASGAYPGIQCQRKEQGAVWKYTRFKCFDKKKLSSVALRKELELTQKPERDPRSPAPHKQEDLSEFRQKDFCGPPKTIPHASISLLQPYYVGQVLHFKCRPGYDQRPPTSGNRTCKEVNGKAVWTPLDMRCSSDS</sequence>
<keyword evidence="4" id="KW-0812">Transmembrane</keyword>
<feature type="non-terminal residue" evidence="17">
    <location>
        <position position="169"/>
    </location>
</feature>
<feature type="non-terminal residue" evidence="17">
    <location>
        <position position="1"/>
    </location>
</feature>
<evidence type="ECO:0000256" key="8">
    <source>
        <dbReference type="ARBA" id="ARBA00022989"/>
    </source>
</evidence>
<dbReference type="GO" id="GO:0016020">
    <property type="term" value="C:membrane"/>
    <property type="evidence" value="ECO:0007669"/>
    <property type="project" value="UniProtKB-SubCell"/>
</dbReference>
<gene>
    <name evidence="17" type="primary">Il2ra</name>
    <name evidence="17" type="ORF">DRYGAM_R11437</name>
</gene>
<evidence type="ECO:0000256" key="13">
    <source>
        <dbReference type="ARBA" id="ARBA00025938"/>
    </source>
</evidence>
<evidence type="ECO:0000256" key="12">
    <source>
        <dbReference type="ARBA" id="ARBA00023180"/>
    </source>
</evidence>
<dbReference type="CDD" id="cd00033">
    <property type="entry name" value="CCP"/>
    <property type="match status" value="1"/>
</dbReference>
<evidence type="ECO:0000256" key="11">
    <source>
        <dbReference type="ARBA" id="ARBA00023170"/>
    </source>
</evidence>
<evidence type="ECO:0000256" key="5">
    <source>
        <dbReference type="ARBA" id="ARBA00022729"/>
    </source>
</evidence>
<dbReference type="GO" id="GO:0002376">
    <property type="term" value="P:immune system process"/>
    <property type="evidence" value="ECO:0007669"/>
    <property type="project" value="UniProtKB-KW"/>
</dbReference>
<comment type="subunit">
    <text evidence="13">Non-covalent dimer of an alpha and a beta subunit. IL2R exists in 3 different forms: a high affinity dimer, an intermediate affinity monomer (beta subunit), and a low affinity monomer (alpha subunit). The high and intermediate affinity forms also associate with a gamma subunit.</text>
</comment>
<evidence type="ECO:0000256" key="4">
    <source>
        <dbReference type="ARBA" id="ARBA00022692"/>
    </source>
</evidence>
<evidence type="ECO:0000256" key="14">
    <source>
        <dbReference type="PROSITE-ProRule" id="PRU00302"/>
    </source>
</evidence>
<dbReference type="PANTHER" id="PTHR10573">
    <property type="entry name" value="INTERLEUKIN-2 RECEPTOR ALPHA CHAIN"/>
    <property type="match status" value="1"/>
</dbReference>
<comment type="subcellular location">
    <subcellularLocation>
        <location evidence="2">Membrane</location>
        <topology evidence="2">Single-pass type I membrane protein</topology>
    </subcellularLocation>
</comment>
<evidence type="ECO:0000256" key="15">
    <source>
        <dbReference type="SAM" id="MobiDB-lite"/>
    </source>
</evidence>
<evidence type="ECO:0000256" key="10">
    <source>
        <dbReference type="ARBA" id="ARBA00023157"/>
    </source>
</evidence>